<proteinExistence type="inferred from homology"/>
<dbReference type="EMBL" id="CP014672">
    <property type="protein sequence ID" value="ANW97552.1"/>
    <property type="molecule type" value="Genomic_DNA"/>
</dbReference>
<organism evidence="2 3">
    <name type="scientific">Thermoclostridium stercorarium subsp. thermolacticum DSM 2910</name>
    <dbReference type="NCBI Taxonomy" id="1121336"/>
    <lineage>
        <taxon>Bacteria</taxon>
        <taxon>Bacillati</taxon>
        <taxon>Bacillota</taxon>
        <taxon>Clostridia</taxon>
        <taxon>Eubacteriales</taxon>
        <taxon>Oscillospiraceae</taxon>
        <taxon>Thermoclostridium</taxon>
    </lineage>
</organism>
<protein>
    <recommendedName>
        <fullName evidence="4">YxjI</fullName>
    </recommendedName>
</protein>
<dbReference type="Pfam" id="PF04525">
    <property type="entry name" value="LOR"/>
    <property type="match status" value="1"/>
</dbReference>
<dbReference type="InterPro" id="IPR025659">
    <property type="entry name" value="Tubby-like_C"/>
</dbReference>
<dbReference type="Proteomes" id="UP000092971">
    <property type="component" value="Chromosome"/>
</dbReference>
<dbReference type="InterPro" id="IPR038595">
    <property type="entry name" value="LOR_sf"/>
</dbReference>
<evidence type="ECO:0008006" key="4">
    <source>
        <dbReference type="Google" id="ProtNLM"/>
    </source>
</evidence>
<evidence type="ECO:0000313" key="2">
    <source>
        <dbReference type="EMBL" id="ANW97552.1"/>
    </source>
</evidence>
<comment type="similarity">
    <text evidence="1">Belongs to the LOR family.</text>
</comment>
<sequence>MKYLIRQKIFSLRDSYTIKNEFGEDCFIVYGRIFSLGDKLHLTDMQGRELFYIEQRIFRLLPEYTIYRNGVPVAQVKKNFTLFRPSFTITSVFGEYSIEGNFWAYDFTVFKNGAPVAIVSKKWFTFSDTYGVSVDDSEDAAFILALVIVLDQVYHDGENNT</sequence>
<evidence type="ECO:0000313" key="3">
    <source>
        <dbReference type="Proteomes" id="UP000092971"/>
    </source>
</evidence>
<name>A0A1B1Y9W1_THEST</name>
<dbReference type="SUPFAM" id="SSF54518">
    <property type="entry name" value="Tubby C-terminal domain-like"/>
    <property type="match status" value="1"/>
</dbReference>
<gene>
    <name evidence="2" type="ORF">CSTERTH_00130</name>
</gene>
<dbReference type="OrthoDB" id="652307at2"/>
<evidence type="ECO:0000256" key="1">
    <source>
        <dbReference type="ARBA" id="ARBA00005437"/>
    </source>
</evidence>
<dbReference type="InterPro" id="IPR007612">
    <property type="entry name" value="LOR"/>
</dbReference>
<reference evidence="2 3" key="1">
    <citation type="submission" date="2016-02" db="EMBL/GenBank/DDBJ databases">
        <title>Comparison of Clostridium stercorarium subspecies using comparative genomics and transcriptomics.</title>
        <authorList>
            <person name="Schellenberg J."/>
            <person name="Thallinger G."/>
            <person name="Levin D.B."/>
            <person name="Zhang X."/>
            <person name="Alvare G."/>
            <person name="Fristensky B."/>
            <person name="Sparling R."/>
        </authorList>
    </citation>
    <scope>NUCLEOTIDE SEQUENCE [LARGE SCALE GENOMIC DNA]</scope>
    <source>
        <strain evidence="2 3">DSM 2910</strain>
    </source>
</reference>
<dbReference type="Gene3D" id="2.40.160.200">
    <property type="entry name" value="LURP1-related"/>
    <property type="match status" value="1"/>
</dbReference>
<accession>A0A1B1Y9W1</accession>
<dbReference type="AlphaFoldDB" id="A0A1B1Y9W1"/>